<proteinExistence type="predicted"/>
<keyword evidence="2" id="KW-1185">Reference proteome</keyword>
<dbReference type="Proteomes" id="UP001586593">
    <property type="component" value="Unassembled WGS sequence"/>
</dbReference>
<name>A0ABR3VHK6_9PEZI</name>
<comment type="caution">
    <text evidence="1">The sequence shown here is derived from an EMBL/GenBank/DDBJ whole genome shotgun (WGS) entry which is preliminary data.</text>
</comment>
<protein>
    <submittedName>
        <fullName evidence="1">Uncharacterized protein</fullName>
    </submittedName>
</protein>
<reference evidence="1 2" key="1">
    <citation type="journal article" date="2024" name="Commun. Biol.">
        <title>Comparative genomic analysis of thermophilic fungi reveals convergent evolutionary adaptations and gene losses.</title>
        <authorList>
            <person name="Steindorff A.S."/>
            <person name="Aguilar-Pontes M.V."/>
            <person name="Robinson A.J."/>
            <person name="Andreopoulos B."/>
            <person name="LaButti K."/>
            <person name="Kuo A."/>
            <person name="Mondo S."/>
            <person name="Riley R."/>
            <person name="Otillar R."/>
            <person name="Haridas S."/>
            <person name="Lipzen A."/>
            <person name="Grimwood J."/>
            <person name="Schmutz J."/>
            <person name="Clum A."/>
            <person name="Reid I.D."/>
            <person name="Moisan M.C."/>
            <person name="Butler G."/>
            <person name="Nguyen T.T.M."/>
            <person name="Dewar K."/>
            <person name="Conant G."/>
            <person name="Drula E."/>
            <person name="Henrissat B."/>
            <person name="Hansel C."/>
            <person name="Singer S."/>
            <person name="Hutchinson M.I."/>
            <person name="de Vries R.P."/>
            <person name="Natvig D.O."/>
            <person name="Powell A.J."/>
            <person name="Tsang A."/>
            <person name="Grigoriev I.V."/>
        </authorList>
    </citation>
    <scope>NUCLEOTIDE SEQUENCE [LARGE SCALE GENOMIC DNA]</scope>
    <source>
        <strain evidence="1 2">ATCC 24622</strain>
    </source>
</reference>
<evidence type="ECO:0000313" key="2">
    <source>
        <dbReference type="Proteomes" id="UP001586593"/>
    </source>
</evidence>
<organism evidence="1 2">
    <name type="scientific">Phialemonium thermophilum</name>
    <dbReference type="NCBI Taxonomy" id="223376"/>
    <lineage>
        <taxon>Eukaryota</taxon>
        <taxon>Fungi</taxon>
        <taxon>Dikarya</taxon>
        <taxon>Ascomycota</taxon>
        <taxon>Pezizomycotina</taxon>
        <taxon>Sordariomycetes</taxon>
        <taxon>Sordariomycetidae</taxon>
        <taxon>Cephalothecales</taxon>
        <taxon>Cephalothecaceae</taxon>
        <taxon>Phialemonium</taxon>
    </lineage>
</organism>
<evidence type="ECO:0000313" key="1">
    <source>
        <dbReference type="EMBL" id="KAL1841192.1"/>
    </source>
</evidence>
<gene>
    <name evidence="1" type="ORF">VTK73DRAFT_3567</name>
</gene>
<accession>A0ABR3VHK6</accession>
<sequence>MDTHCMATGTDGPSGFLSGSFVCMLLCHDRLVEFPLRGWNWEALSGPKDSSIRYPILRHRNSIGPSFPGASKLSCAADASDLSTRPGATSRRVAGPSVQVYDFPSRFAHSEARNQTPLEVDGAPYVAFVSRSEGKGWQVWHLCFNPSKATVIIAVVACEKWGDLGEWRFSKRAIGIQNLRVPRV</sequence>
<dbReference type="EMBL" id="JAZHXJ010002106">
    <property type="protein sequence ID" value="KAL1841192.1"/>
    <property type="molecule type" value="Genomic_DNA"/>
</dbReference>